<sequence length="172" mass="20008">MNYHQIFKASLYEFKKLSAFRLLPIGKVFTYVFVFVFFFTGISFSRFIIGDDVLFDASPDLQEQSEKIGPLIFPIAFILQLVISTFYIFIRVSAFAYIGSLMMKLMKRRGQYLHIWRTSAIAMTLPILITIVLDFFPELKSSGLIISSIIHLTYIVLAIKYYPKQPQLQRNH</sequence>
<dbReference type="InterPro" id="IPR009574">
    <property type="entry name" value="DUF1189"/>
</dbReference>
<dbReference type="KEGG" id="surl:BI350_10165"/>
<evidence type="ECO:0008006" key="4">
    <source>
        <dbReference type="Google" id="ProtNLM"/>
    </source>
</evidence>
<dbReference type="EMBL" id="CP017560">
    <property type="protein sequence ID" value="AOV07862.1"/>
    <property type="molecule type" value="Genomic_DNA"/>
</dbReference>
<dbReference type="AlphaFoldDB" id="A0A1D8JGL5"/>
<feature type="transmembrane region" description="Helical" evidence="1">
    <location>
        <begin position="28"/>
        <end position="49"/>
    </location>
</feature>
<name>A0A1D8JGL5_9BACL</name>
<keyword evidence="1" id="KW-0472">Membrane</keyword>
<reference evidence="2 3" key="1">
    <citation type="submission" date="2016-09" db="EMBL/GenBank/DDBJ databases">
        <title>Complete genome sequence of the Lysinibacillus sphaericus LMG 22257, a specie of Bacillus with ureolytic activity that can effectively biodeposit calcium carbonate.</title>
        <authorList>
            <person name="Yan W."/>
        </authorList>
    </citation>
    <scope>NUCLEOTIDE SEQUENCE [LARGE SCALE GENOMIC DNA]</scope>
    <source>
        <strain evidence="2 3">LMG 22257</strain>
    </source>
</reference>
<keyword evidence="3" id="KW-1185">Reference proteome</keyword>
<keyword evidence="1" id="KW-1133">Transmembrane helix</keyword>
<feature type="transmembrane region" description="Helical" evidence="1">
    <location>
        <begin position="69"/>
        <end position="94"/>
    </location>
</feature>
<gene>
    <name evidence="2" type="ORF">BI350_10165</name>
</gene>
<dbReference type="Proteomes" id="UP000185746">
    <property type="component" value="Chromosome"/>
</dbReference>
<organism evidence="2 3">
    <name type="scientific">Sporosarcina ureilytica</name>
    <dbReference type="NCBI Taxonomy" id="298596"/>
    <lineage>
        <taxon>Bacteria</taxon>
        <taxon>Bacillati</taxon>
        <taxon>Bacillota</taxon>
        <taxon>Bacilli</taxon>
        <taxon>Bacillales</taxon>
        <taxon>Caryophanaceae</taxon>
        <taxon>Sporosarcina</taxon>
    </lineage>
</organism>
<feature type="transmembrane region" description="Helical" evidence="1">
    <location>
        <begin position="115"/>
        <end position="136"/>
    </location>
</feature>
<dbReference type="Pfam" id="PF06691">
    <property type="entry name" value="DUF1189"/>
    <property type="match status" value="1"/>
</dbReference>
<feature type="transmembrane region" description="Helical" evidence="1">
    <location>
        <begin position="142"/>
        <end position="162"/>
    </location>
</feature>
<evidence type="ECO:0000313" key="3">
    <source>
        <dbReference type="Proteomes" id="UP000185746"/>
    </source>
</evidence>
<evidence type="ECO:0000313" key="2">
    <source>
        <dbReference type="EMBL" id="AOV07862.1"/>
    </source>
</evidence>
<evidence type="ECO:0000256" key="1">
    <source>
        <dbReference type="SAM" id="Phobius"/>
    </source>
</evidence>
<proteinExistence type="predicted"/>
<keyword evidence="1" id="KW-0812">Transmembrane</keyword>
<protein>
    <recommendedName>
        <fullName evidence="4">4-hydroxy-3-methylbut-2-en-1-yl diphosphate synthase</fullName>
    </recommendedName>
</protein>
<accession>A0A1D8JGL5</accession>
<dbReference type="RefSeq" id="WP_075528008.1">
    <property type="nucleotide sequence ID" value="NZ_CP017560.1"/>
</dbReference>